<comment type="catalytic activity">
    <reaction evidence="8">
        <text>L-seryl-[protein] + ATP = O-phospho-L-seryl-[protein] + ADP + H(+)</text>
        <dbReference type="Rhea" id="RHEA:17989"/>
        <dbReference type="Rhea" id="RHEA-COMP:9863"/>
        <dbReference type="Rhea" id="RHEA-COMP:11604"/>
        <dbReference type="ChEBI" id="CHEBI:15378"/>
        <dbReference type="ChEBI" id="CHEBI:29999"/>
        <dbReference type="ChEBI" id="CHEBI:30616"/>
        <dbReference type="ChEBI" id="CHEBI:83421"/>
        <dbReference type="ChEBI" id="CHEBI:456216"/>
        <dbReference type="EC" id="2.7.11.1"/>
    </reaction>
</comment>
<sequence>MEATCFSGATLSSRYHTDEAQLLGRGKFSVVSRMRRREDSLPVALKTIQIFEMGTKERNECMNEIRLLQQMQHPHIICYLDCVIEQNELVVIMELAEQGDLSGLIKSAANEGVPLAPLVVWKLFTQVADALGYMHERRVMHRDIKPANVFMTAPHTVKLGDLGLGRYFSSKTDMVHSTVGTPYYMSPECIQGGGYEFKSDIWSLGCLLYELATLKSPFYTPGLNFYILGKKIMSRQFEPIAGGSPQLVELVDRMLQVIPADRLSAAEVFAMAQAGLAQMGGSSN</sequence>
<dbReference type="PROSITE" id="PS50011">
    <property type="entry name" value="PROTEIN_KINASE_DOM"/>
    <property type="match status" value="1"/>
</dbReference>
<dbReference type="PANTHER" id="PTHR44899">
    <property type="entry name" value="CAMK FAMILY PROTEIN KINASE"/>
    <property type="match status" value="1"/>
</dbReference>
<keyword evidence="6 9" id="KW-0067">ATP-binding</keyword>
<evidence type="ECO:0000313" key="13">
    <source>
        <dbReference type="Proteomes" id="UP001515480"/>
    </source>
</evidence>
<dbReference type="GO" id="GO:0004674">
    <property type="term" value="F:protein serine/threonine kinase activity"/>
    <property type="evidence" value="ECO:0007669"/>
    <property type="project" value="UniProtKB-KW"/>
</dbReference>
<evidence type="ECO:0000256" key="5">
    <source>
        <dbReference type="ARBA" id="ARBA00022777"/>
    </source>
</evidence>
<keyword evidence="2 10" id="KW-0723">Serine/threonine-protein kinase</keyword>
<evidence type="ECO:0000313" key="12">
    <source>
        <dbReference type="EMBL" id="KAL1508635.1"/>
    </source>
</evidence>
<gene>
    <name evidence="12" type="ORF">AB1Y20_004731</name>
</gene>
<dbReference type="InterPro" id="IPR008271">
    <property type="entry name" value="Ser/Thr_kinase_AS"/>
</dbReference>
<dbReference type="SUPFAM" id="SSF56112">
    <property type="entry name" value="Protein kinase-like (PK-like)"/>
    <property type="match status" value="1"/>
</dbReference>
<dbReference type="PROSITE" id="PS00108">
    <property type="entry name" value="PROTEIN_KINASE_ST"/>
    <property type="match status" value="1"/>
</dbReference>
<dbReference type="InterPro" id="IPR017441">
    <property type="entry name" value="Protein_kinase_ATP_BS"/>
</dbReference>
<comment type="similarity">
    <text evidence="10">Belongs to the protein kinase superfamily.</text>
</comment>
<evidence type="ECO:0000259" key="11">
    <source>
        <dbReference type="PROSITE" id="PS50011"/>
    </source>
</evidence>
<dbReference type="SMART" id="SM00220">
    <property type="entry name" value="S_TKc"/>
    <property type="match status" value="1"/>
</dbReference>
<dbReference type="PROSITE" id="PS00107">
    <property type="entry name" value="PROTEIN_KINASE_ATP"/>
    <property type="match status" value="1"/>
</dbReference>
<dbReference type="EMBL" id="JBGBPQ010000016">
    <property type="protein sequence ID" value="KAL1508635.1"/>
    <property type="molecule type" value="Genomic_DNA"/>
</dbReference>
<organism evidence="12 13">
    <name type="scientific">Prymnesium parvum</name>
    <name type="common">Toxic golden alga</name>
    <dbReference type="NCBI Taxonomy" id="97485"/>
    <lineage>
        <taxon>Eukaryota</taxon>
        <taxon>Haptista</taxon>
        <taxon>Haptophyta</taxon>
        <taxon>Prymnesiophyceae</taxon>
        <taxon>Prymnesiales</taxon>
        <taxon>Prymnesiaceae</taxon>
        <taxon>Prymnesium</taxon>
    </lineage>
</organism>
<dbReference type="Proteomes" id="UP001515480">
    <property type="component" value="Unassembled WGS sequence"/>
</dbReference>
<evidence type="ECO:0000256" key="10">
    <source>
        <dbReference type="RuleBase" id="RU000304"/>
    </source>
</evidence>
<evidence type="ECO:0000256" key="1">
    <source>
        <dbReference type="ARBA" id="ARBA00012513"/>
    </source>
</evidence>
<evidence type="ECO:0000256" key="3">
    <source>
        <dbReference type="ARBA" id="ARBA00022679"/>
    </source>
</evidence>
<dbReference type="InterPro" id="IPR000719">
    <property type="entry name" value="Prot_kinase_dom"/>
</dbReference>
<protein>
    <recommendedName>
        <fullName evidence="1">non-specific serine/threonine protein kinase</fullName>
        <ecNumber evidence="1">2.7.11.1</ecNumber>
    </recommendedName>
</protein>
<feature type="domain" description="Protein kinase" evidence="11">
    <location>
        <begin position="17"/>
        <end position="276"/>
    </location>
</feature>
<keyword evidence="3" id="KW-0808">Transferase</keyword>
<evidence type="ECO:0000256" key="9">
    <source>
        <dbReference type="PROSITE-ProRule" id="PRU10141"/>
    </source>
</evidence>
<dbReference type="EC" id="2.7.11.1" evidence="1"/>
<dbReference type="Pfam" id="PF00069">
    <property type="entry name" value="Pkinase"/>
    <property type="match status" value="1"/>
</dbReference>
<evidence type="ECO:0000256" key="6">
    <source>
        <dbReference type="ARBA" id="ARBA00022840"/>
    </source>
</evidence>
<proteinExistence type="inferred from homology"/>
<dbReference type="AlphaFoldDB" id="A0AB34IXM7"/>
<dbReference type="Gene3D" id="1.10.510.10">
    <property type="entry name" value="Transferase(Phosphotransferase) domain 1"/>
    <property type="match status" value="1"/>
</dbReference>
<keyword evidence="5" id="KW-0418">Kinase</keyword>
<dbReference type="InterPro" id="IPR011009">
    <property type="entry name" value="Kinase-like_dom_sf"/>
</dbReference>
<reference evidence="12 13" key="1">
    <citation type="journal article" date="2024" name="Science">
        <title>Giant polyketide synthase enzymes in the biosynthesis of giant marine polyether toxins.</title>
        <authorList>
            <person name="Fallon T.R."/>
            <person name="Shende V.V."/>
            <person name="Wierzbicki I.H."/>
            <person name="Pendleton A.L."/>
            <person name="Watervoot N.F."/>
            <person name="Auber R.P."/>
            <person name="Gonzalez D.J."/>
            <person name="Wisecaver J.H."/>
            <person name="Moore B.S."/>
        </authorList>
    </citation>
    <scope>NUCLEOTIDE SEQUENCE [LARGE SCALE GENOMIC DNA]</scope>
    <source>
        <strain evidence="12 13">12B1</strain>
    </source>
</reference>
<evidence type="ECO:0000256" key="7">
    <source>
        <dbReference type="ARBA" id="ARBA00047899"/>
    </source>
</evidence>
<name>A0AB34IXM7_PRYPA</name>
<accession>A0AB34IXM7</accession>
<evidence type="ECO:0000256" key="8">
    <source>
        <dbReference type="ARBA" id="ARBA00048679"/>
    </source>
</evidence>
<comment type="caution">
    <text evidence="12">The sequence shown here is derived from an EMBL/GenBank/DDBJ whole genome shotgun (WGS) entry which is preliminary data.</text>
</comment>
<feature type="binding site" evidence="9">
    <location>
        <position position="46"/>
    </location>
    <ligand>
        <name>ATP</name>
        <dbReference type="ChEBI" id="CHEBI:30616"/>
    </ligand>
</feature>
<keyword evidence="13" id="KW-1185">Reference proteome</keyword>
<dbReference type="PANTHER" id="PTHR44899:SF3">
    <property type="entry name" value="SERINE_THREONINE-PROTEIN KINASE NEK1"/>
    <property type="match status" value="1"/>
</dbReference>
<evidence type="ECO:0000256" key="4">
    <source>
        <dbReference type="ARBA" id="ARBA00022741"/>
    </source>
</evidence>
<evidence type="ECO:0000256" key="2">
    <source>
        <dbReference type="ARBA" id="ARBA00022527"/>
    </source>
</evidence>
<comment type="catalytic activity">
    <reaction evidence="7">
        <text>L-threonyl-[protein] + ATP = O-phospho-L-threonyl-[protein] + ADP + H(+)</text>
        <dbReference type="Rhea" id="RHEA:46608"/>
        <dbReference type="Rhea" id="RHEA-COMP:11060"/>
        <dbReference type="Rhea" id="RHEA-COMP:11605"/>
        <dbReference type="ChEBI" id="CHEBI:15378"/>
        <dbReference type="ChEBI" id="CHEBI:30013"/>
        <dbReference type="ChEBI" id="CHEBI:30616"/>
        <dbReference type="ChEBI" id="CHEBI:61977"/>
        <dbReference type="ChEBI" id="CHEBI:456216"/>
        <dbReference type="EC" id="2.7.11.1"/>
    </reaction>
</comment>
<dbReference type="InterPro" id="IPR051131">
    <property type="entry name" value="NEK_Ser/Thr_kinase_NIMA"/>
</dbReference>
<keyword evidence="4 9" id="KW-0547">Nucleotide-binding</keyword>
<dbReference type="GO" id="GO:0005524">
    <property type="term" value="F:ATP binding"/>
    <property type="evidence" value="ECO:0007669"/>
    <property type="project" value="UniProtKB-UniRule"/>
</dbReference>